<dbReference type="EMBL" id="VSSQ01090669">
    <property type="protein sequence ID" value="MPN36511.1"/>
    <property type="molecule type" value="Genomic_DNA"/>
</dbReference>
<accession>A0A645HBU3</accession>
<proteinExistence type="predicted"/>
<organism evidence="2">
    <name type="scientific">bioreactor metagenome</name>
    <dbReference type="NCBI Taxonomy" id="1076179"/>
    <lineage>
        <taxon>unclassified sequences</taxon>
        <taxon>metagenomes</taxon>
        <taxon>ecological metagenomes</taxon>
    </lineage>
</organism>
<sequence>MESEYWPANQDGVGYCTDASRSNGVALPWIELSGHRIQNWDDCPPAAALGHISRADQARQPKASEESACNEPARRSAREHFNAAPSSLQLQRFPKPGESIELTNLNRSGYCSFIFPDLVLRAMGEDSSGRRHKPVDLIWDTLVMEPEEDTADLIWRAELPDKAGRLSTITLTSSVGASR</sequence>
<dbReference type="AlphaFoldDB" id="A0A645HBU3"/>
<name>A0A645HBU3_9ZZZZ</name>
<dbReference type="Pfam" id="PF09937">
    <property type="entry name" value="DUF2169"/>
    <property type="match status" value="1"/>
</dbReference>
<dbReference type="InterPro" id="IPR018683">
    <property type="entry name" value="DUF2169"/>
</dbReference>
<evidence type="ECO:0000259" key="1">
    <source>
        <dbReference type="Pfam" id="PF09937"/>
    </source>
</evidence>
<gene>
    <name evidence="2" type="ORF">SDC9_184020</name>
</gene>
<feature type="domain" description="DUF2169" evidence="1">
    <location>
        <begin position="4"/>
        <end position="156"/>
    </location>
</feature>
<protein>
    <recommendedName>
        <fullName evidence="1">DUF2169 domain-containing protein</fullName>
    </recommendedName>
</protein>
<comment type="caution">
    <text evidence="2">The sequence shown here is derived from an EMBL/GenBank/DDBJ whole genome shotgun (WGS) entry which is preliminary data.</text>
</comment>
<reference evidence="2" key="1">
    <citation type="submission" date="2019-08" db="EMBL/GenBank/DDBJ databases">
        <authorList>
            <person name="Kucharzyk K."/>
            <person name="Murdoch R.W."/>
            <person name="Higgins S."/>
            <person name="Loffler F."/>
        </authorList>
    </citation>
    <scope>NUCLEOTIDE SEQUENCE</scope>
</reference>
<evidence type="ECO:0000313" key="2">
    <source>
        <dbReference type="EMBL" id="MPN36511.1"/>
    </source>
</evidence>